<comment type="caution">
    <text evidence="1">The sequence shown here is derived from an EMBL/GenBank/DDBJ whole genome shotgun (WGS) entry which is preliminary data.</text>
</comment>
<proteinExistence type="predicted"/>
<reference evidence="1 2" key="1">
    <citation type="journal article" date="2019" name="Sci. Rep.">
        <title>Orb-weaving spider Araneus ventricosus genome elucidates the spidroin gene catalogue.</title>
        <authorList>
            <person name="Kono N."/>
            <person name="Nakamura H."/>
            <person name="Ohtoshi R."/>
            <person name="Moran D.A.P."/>
            <person name="Shinohara A."/>
            <person name="Yoshida Y."/>
            <person name="Fujiwara M."/>
            <person name="Mori M."/>
            <person name="Tomita M."/>
            <person name="Arakawa K."/>
        </authorList>
    </citation>
    <scope>NUCLEOTIDE SEQUENCE [LARGE SCALE GENOMIC DNA]</scope>
</reference>
<feature type="non-terminal residue" evidence="1">
    <location>
        <position position="123"/>
    </location>
</feature>
<keyword evidence="2" id="KW-1185">Reference proteome</keyword>
<organism evidence="1 2">
    <name type="scientific">Araneus ventricosus</name>
    <name type="common">Orbweaver spider</name>
    <name type="synonym">Epeira ventricosa</name>
    <dbReference type="NCBI Taxonomy" id="182803"/>
    <lineage>
        <taxon>Eukaryota</taxon>
        <taxon>Metazoa</taxon>
        <taxon>Ecdysozoa</taxon>
        <taxon>Arthropoda</taxon>
        <taxon>Chelicerata</taxon>
        <taxon>Arachnida</taxon>
        <taxon>Araneae</taxon>
        <taxon>Araneomorphae</taxon>
        <taxon>Entelegynae</taxon>
        <taxon>Araneoidea</taxon>
        <taxon>Araneidae</taxon>
        <taxon>Araneus</taxon>
    </lineage>
</organism>
<dbReference type="EMBL" id="BGPR01206013">
    <property type="protein sequence ID" value="GBN30302.1"/>
    <property type="molecule type" value="Genomic_DNA"/>
</dbReference>
<evidence type="ECO:0000313" key="2">
    <source>
        <dbReference type="Proteomes" id="UP000499080"/>
    </source>
</evidence>
<name>A0A4Y2MUQ2_ARAVE</name>
<sequence length="123" mass="14157">MLGNYGNLPFPAYKKFDSTVSSRNPECNVYPLVSRQGHARQDRNSAVNQYACAWRSRLKQVFWFSSYSAHMNVDRQTDGPPVDGFYPNFDRNLQIVYKDHIPNFIPVALIVFELSCSQTDTQT</sequence>
<protein>
    <submittedName>
        <fullName evidence="1">Uncharacterized protein</fullName>
    </submittedName>
</protein>
<accession>A0A4Y2MUQ2</accession>
<dbReference type="Proteomes" id="UP000499080">
    <property type="component" value="Unassembled WGS sequence"/>
</dbReference>
<evidence type="ECO:0000313" key="1">
    <source>
        <dbReference type="EMBL" id="GBN30302.1"/>
    </source>
</evidence>
<gene>
    <name evidence="1" type="ORF">AVEN_115737_1</name>
</gene>
<dbReference type="AlphaFoldDB" id="A0A4Y2MUQ2"/>